<protein>
    <submittedName>
        <fullName evidence="1">HAD superfamily hydrolase (TIGR01509 family)/HAD superfamily hydrolase (TIGR01549 family)</fullName>
    </submittedName>
</protein>
<gene>
    <name evidence="1" type="ORF">CLV75_3805</name>
</gene>
<dbReference type="PANTHER" id="PTHR18901:SF38">
    <property type="entry name" value="PSEUDOURIDINE-5'-PHOSPHATASE"/>
    <property type="match status" value="1"/>
</dbReference>
<keyword evidence="1" id="KW-0378">Hydrolase</keyword>
<dbReference type="InterPro" id="IPR023214">
    <property type="entry name" value="HAD_sf"/>
</dbReference>
<dbReference type="InterPro" id="IPR023198">
    <property type="entry name" value="PGP-like_dom2"/>
</dbReference>
<dbReference type="AlphaFoldDB" id="A0A497YYX8"/>
<dbReference type="SFLD" id="SFLDS00003">
    <property type="entry name" value="Haloacid_Dehalogenase"/>
    <property type="match status" value="1"/>
</dbReference>
<sequence>MHDLVIFDCDGVLVDSEVLSNQVMIDNLAQYGLHLTLAECMSLFVGGTMTGVRDKARDLGADLPDDWTDQIYSEIYERLRAGTPLVEGIPELLTQLDAASIPYCVASNGRPEKMQITLGQNGLWERFSTVMFSAHVLGSGKPDPTLFLTAAQQFGAKSPVVIEDSENGVTAAIRANMRCLAYAAHDDGARLATLGAEVFTDMSHVPGLLGL</sequence>
<comment type="caution">
    <text evidence="1">The sequence shown here is derived from an EMBL/GenBank/DDBJ whole genome shotgun (WGS) entry which is preliminary data.</text>
</comment>
<dbReference type="PANTHER" id="PTHR18901">
    <property type="entry name" value="2-DEOXYGLUCOSE-6-PHOSPHATE PHOSPHATASE 2"/>
    <property type="match status" value="1"/>
</dbReference>
<dbReference type="InterPro" id="IPR006439">
    <property type="entry name" value="HAD-SF_hydro_IA"/>
</dbReference>
<dbReference type="SFLD" id="SFLDG01129">
    <property type="entry name" value="C1.5:_HAD__Beta-PGM__Phosphata"/>
    <property type="match status" value="1"/>
</dbReference>
<dbReference type="NCBIfam" id="TIGR01549">
    <property type="entry name" value="HAD-SF-IA-v1"/>
    <property type="match status" value="1"/>
</dbReference>
<dbReference type="SUPFAM" id="SSF56784">
    <property type="entry name" value="HAD-like"/>
    <property type="match status" value="1"/>
</dbReference>
<dbReference type="STRING" id="981384.GCA_000192475_03773"/>
<name>A0A497YYX8_9RHOB</name>
<proteinExistence type="predicted"/>
<organism evidence="1 2">
    <name type="scientific">Ruegeria conchae</name>
    <dbReference type="NCBI Taxonomy" id="981384"/>
    <lineage>
        <taxon>Bacteria</taxon>
        <taxon>Pseudomonadati</taxon>
        <taxon>Pseudomonadota</taxon>
        <taxon>Alphaproteobacteria</taxon>
        <taxon>Rhodobacterales</taxon>
        <taxon>Roseobacteraceae</taxon>
        <taxon>Ruegeria</taxon>
    </lineage>
</organism>
<dbReference type="Proteomes" id="UP000271700">
    <property type="component" value="Unassembled WGS sequence"/>
</dbReference>
<dbReference type="Gene3D" id="3.40.50.1000">
    <property type="entry name" value="HAD superfamily/HAD-like"/>
    <property type="match status" value="1"/>
</dbReference>
<dbReference type="OrthoDB" id="9797743at2"/>
<dbReference type="EMBL" id="RCCT01000007">
    <property type="protein sequence ID" value="RLJ99882.1"/>
    <property type="molecule type" value="Genomic_DNA"/>
</dbReference>
<evidence type="ECO:0000313" key="2">
    <source>
        <dbReference type="Proteomes" id="UP000271700"/>
    </source>
</evidence>
<reference evidence="1 2" key="1">
    <citation type="submission" date="2018-10" db="EMBL/GenBank/DDBJ databases">
        <title>Genomic Encyclopedia of Archaeal and Bacterial Type Strains, Phase II (KMG-II): from individual species to whole genera.</title>
        <authorList>
            <person name="Goeker M."/>
        </authorList>
    </citation>
    <scope>NUCLEOTIDE SEQUENCE [LARGE SCALE GENOMIC DNA]</scope>
    <source>
        <strain evidence="1 2">DSM 29317</strain>
    </source>
</reference>
<dbReference type="GO" id="GO:0016787">
    <property type="term" value="F:hydrolase activity"/>
    <property type="evidence" value="ECO:0007669"/>
    <property type="project" value="UniProtKB-KW"/>
</dbReference>
<keyword evidence="2" id="KW-1185">Reference proteome</keyword>
<evidence type="ECO:0000313" key="1">
    <source>
        <dbReference type="EMBL" id="RLJ99882.1"/>
    </source>
</evidence>
<dbReference type="Pfam" id="PF00702">
    <property type="entry name" value="Hydrolase"/>
    <property type="match status" value="1"/>
</dbReference>
<accession>A0A497YYX8</accession>
<dbReference type="Gene3D" id="1.10.150.240">
    <property type="entry name" value="Putative phosphatase, domain 2"/>
    <property type="match status" value="1"/>
</dbReference>
<dbReference type="InterPro" id="IPR036412">
    <property type="entry name" value="HAD-like_sf"/>
</dbReference>
<dbReference type="NCBIfam" id="TIGR01509">
    <property type="entry name" value="HAD-SF-IA-v3"/>
    <property type="match status" value="1"/>
</dbReference>
<dbReference type="RefSeq" id="WP_010438552.1">
    <property type="nucleotide sequence ID" value="NZ_AEYW01000004.1"/>
</dbReference>